<evidence type="ECO:0000313" key="2">
    <source>
        <dbReference type="EMBL" id="NPE15259.1"/>
    </source>
</evidence>
<dbReference type="EMBL" id="JABKKE010000033">
    <property type="protein sequence ID" value="NPE15259.1"/>
    <property type="molecule type" value="Genomic_DNA"/>
</dbReference>
<evidence type="ECO:0000256" key="1">
    <source>
        <dbReference type="SAM" id="SignalP"/>
    </source>
</evidence>
<reference evidence="2 3" key="1">
    <citation type="submission" date="2020-05" db="EMBL/GenBank/DDBJ databases">
        <title>Distinct polysaccharide utilization as determinants for interspecies competition between intestinal Prevotella spp.</title>
        <authorList>
            <person name="Galvez E.J.C."/>
            <person name="Iljazovic A."/>
            <person name="Strowig T."/>
        </authorList>
    </citation>
    <scope>NUCLEOTIDE SEQUENCE [LARGE SCALE GENOMIC DNA]</scope>
    <source>
        <strain evidence="2 3">PROD</strain>
    </source>
</reference>
<dbReference type="GeneID" id="82158722"/>
<proteinExistence type="predicted"/>
<feature type="signal peptide" evidence="1">
    <location>
        <begin position="1"/>
        <end position="17"/>
    </location>
</feature>
<dbReference type="RefSeq" id="WP_172178654.1">
    <property type="nucleotide sequence ID" value="NZ_CASGIA010000045.1"/>
</dbReference>
<dbReference type="Proteomes" id="UP001193734">
    <property type="component" value="Unassembled WGS sequence"/>
</dbReference>
<gene>
    <name evidence="2" type="ORF">HPS55_13180</name>
</gene>
<feature type="chain" id="PRO_5045814595" description="Secretion system C-terminal sorting domain-containing protein" evidence="1">
    <location>
        <begin position="18"/>
        <end position="157"/>
    </location>
</feature>
<protein>
    <recommendedName>
        <fullName evidence="4">Secretion system C-terminal sorting domain-containing protein</fullName>
    </recommendedName>
</protein>
<evidence type="ECO:0000313" key="3">
    <source>
        <dbReference type="Proteomes" id="UP001193734"/>
    </source>
</evidence>
<accession>A0ABX2AXN5</accession>
<keyword evidence="1" id="KW-0732">Signal</keyword>
<organism evidence="2 3">
    <name type="scientific">Xylanibacter rodentium</name>
    <dbReference type="NCBI Taxonomy" id="2736289"/>
    <lineage>
        <taxon>Bacteria</taxon>
        <taxon>Pseudomonadati</taxon>
        <taxon>Bacteroidota</taxon>
        <taxon>Bacteroidia</taxon>
        <taxon>Bacteroidales</taxon>
        <taxon>Prevotellaceae</taxon>
        <taxon>Xylanibacter</taxon>
    </lineage>
</organism>
<comment type="caution">
    <text evidence="2">The sequence shown here is derived from an EMBL/GenBank/DDBJ whole genome shotgun (WGS) entry which is preliminary data.</text>
</comment>
<name>A0ABX2AXN5_9BACT</name>
<evidence type="ECO:0008006" key="4">
    <source>
        <dbReference type="Google" id="ProtNLM"/>
    </source>
</evidence>
<sequence length="157" mass="17369">MKKIFLMILMLIEILSAADTSEYSILVVQLKSGKYDVYQLDTKPKITYEGSEMVMKSGLVETRYERSQVKNLNFGDETTGINPSRTGEFGFAFSGNEALIEGIGTNGTVRVFGIGGQLITTSRASDDGTVRLSFSNLSTGTYVIDINREKTIKIMKR</sequence>
<keyword evidence="3" id="KW-1185">Reference proteome</keyword>